<reference evidence="2" key="1">
    <citation type="journal article" date="2014" name="Front. Microbiol.">
        <title>High frequency of phylogenetically diverse reductive dehalogenase-homologous genes in deep subseafloor sedimentary metagenomes.</title>
        <authorList>
            <person name="Kawai M."/>
            <person name="Futagami T."/>
            <person name="Toyoda A."/>
            <person name="Takaki Y."/>
            <person name="Nishi S."/>
            <person name="Hori S."/>
            <person name="Arai W."/>
            <person name="Tsubouchi T."/>
            <person name="Morono Y."/>
            <person name="Uchiyama I."/>
            <person name="Ito T."/>
            <person name="Fujiyama A."/>
            <person name="Inagaki F."/>
            <person name="Takami H."/>
        </authorList>
    </citation>
    <scope>NUCLEOTIDE SEQUENCE</scope>
    <source>
        <strain evidence="2">Expedition CK06-06</strain>
    </source>
</reference>
<evidence type="ECO:0000313" key="2">
    <source>
        <dbReference type="EMBL" id="GAI13233.1"/>
    </source>
</evidence>
<feature type="non-terminal residue" evidence="2">
    <location>
        <position position="1"/>
    </location>
</feature>
<keyword evidence="1" id="KW-0812">Transmembrane</keyword>
<comment type="caution">
    <text evidence="2">The sequence shown here is derived from an EMBL/GenBank/DDBJ whole genome shotgun (WGS) entry which is preliminary data.</text>
</comment>
<name>X1L2N6_9ZZZZ</name>
<keyword evidence="1" id="KW-0472">Membrane</keyword>
<dbReference type="InterPro" id="IPR015421">
    <property type="entry name" value="PyrdxlP-dep_Trfase_major"/>
</dbReference>
<accession>X1L2N6</accession>
<feature type="transmembrane region" description="Helical" evidence="1">
    <location>
        <begin position="6"/>
        <end position="24"/>
    </location>
</feature>
<protein>
    <recommendedName>
        <fullName evidence="3">Aminotransferase DegT</fullName>
    </recommendedName>
</protein>
<dbReference type="InterPro" id="IPR000653">
    <property type="entry name" value="DegT/StrS_aminotransferase"/>
</dbReference>
<evidence type="ECO:0000256" key="1">
    <source>
        <dbReference type="SAM" id="Phobius"/>
    </source>
</evidence>
<gene>
    <name evidence="2" type="ORF">S06H3_24052</name>
</gene>
<proteinExistence type="predicted"/>
<organism evidence="2">
    <name type="scientific">marine sediment metagenome</name>
    <dbReference type="NCBI Taxonomy" id="412755"/>
    <lineage>
        <taxon>unclassified sequences</taxon>
        <taxon>metagenomes</taxon>
        <taxon>ecological metagenomes</taxon>
    </lineage>
</organism>
<feature type="non-terminal residue" evidence="2">
    <location>
        <position position="160"/>
    </location>
</feature>
<dbReference type="GO" id="GO:0008483">
    <property type="term" value="F:transaminase activity"/>
    <property type="evidence" value="ECO:0007669"/>
    <property type="project" value="TreeGrafter"/>
</dbReference>
<dbReference type="PANTHER" id="PTHR30244:SF34">
    <property type="entry name" value="DTDP-4-AMINO-4,6-DIDEOXYGALACTOSE TRANSAMINASE"/>
    <property type="match status" value="1"/>
</dbReference>
<dbReference type="EMBL" id="BARV01013247">
    <property type="protein sequence ID" value="GAI13233.1"/>
    <property type="molecule type" value="Genomic_DNA"/>
</dbReference>
<dbReference type="AlphaFoldDB" id="X1L2N6"/>
<sequence>PDDEIIMPVFTIISCALAAIYNGVKPVFVDSEPRTYTIDTTKIEEKITKNTRVIMPVHIYGHPCDMDPIYKIAEKYNLIIIEDAAETHGAEYKGKKCGSLGDISCFSFYANKIITTGEGGMLLTNDKNYAEKARSIRNLCFQKERRFCHKELGNNFRLTN</sequence>
<keyword evidence="1" id="KW-1133">Transmembrane helix</keyword>
<dbReference type="InterPro" id="IPR015424">
    <property type="entry name" value="PyrdxlP-dep_Trfase"/>
</dbReference>
<dbReference type="GO" id="GO:0030170">
    <property type="term" value="F:pyridoxal phosphate binding"/>
    <property type="evidence" value="ECO:0007669"/>
    <property type="project" value="TreeGrafter"/>
</dbReference>
<dbReference type="GO" id="GO:0000271">
    <property type="term" value="P:polysaccharide biosynthetic process"/>
    <property type="evidence" value="ECO:0007669"/>
    <property type="project" value="TreeGrafter"/>
</dbReference>
<dbReference type="Gene3D" id="3.40.640.10">
    <property type="entry name" value="Type I PLP-dependent aspartate aminotransferase-like (Major domain)"/>
    <property type="match status" value="1"/>
</dbReference>
<evidence type="ECO:0008006" key="3">
    <source>
        <dbReference type="Google" id="ProtNLM"/>
    </source>
</evidence>
<dbReference type="SUPFAM" id="SSF53383">
    <property type="entry name" value="PLP-dependent transferases"/>
    <property type="match status" value="1"/>
</dbReference>
<dbReference type="Pfam" id="PF01041">
    <property type="entry name" value="DegT_DnrJ_EryC1"/>
    <property type="match status" value="1"/>
</dbReference>
<dbReference type="PANTHER" id="PTHR30244">
    <property type="entry name" value="TRANSAMINASE"/>
    <property type="match status" value="1"/>
</dbReference>